<feature type="repeat" description="TPR" evidence="2">
    <location>
        <begin position="743"/>
        <end position="776"/>
    </location>
</feature>
<dbReference type="Gene3D" id="1.25.40.10">
    <property type="entry name" value="Tetratricopeptide repeat domain"/>
    <property type="match status" value="2"/>
</dbReference>
<proteinExistence type="predicted"/>
<dbReference type="PANTHER" id="PTHR47691">
    <property type="entry name" value="REGULATOR-RELATED"/>
    <property type="match status" value="1"/>
</dbReference>
<dbReference type="EMBL" id="CP140158">
    <property type="protein sequence ID" value="WQG86494.1"/>
    <property type="molecule type" value="Genomic_DNA"/>
</dbReference>
<keyword evidence="1 3" id="KW-0238">DNA-binding</keyword>
<evidence type="ECO:0000259" key="4">
    <source>
        <dbReference type="PROSITE" id="PS51755"/>
    </source>
</evidence>
<dbReference type="SUPFAM" id="SSF46894">
    <property type="entry name" value="C-terminal effector domain of the bipartite response regulators"/>
    <property type="match status" value="1"/>
</dbReference>
<dbReference type="Pfam" id="PF20703">
    <property type="entry name" value="nSTAND1"/>
    <property type="match status" value="1"/>
</dbReference>
<evidence type="ECO:0000256" key="1">
    <source>
        <dbReference type="ARBA" id="ARBA00023125"/>
    </source>
</evidence>
<protein>
    <submittedName>
        <fullName evidence="5">Winged helix-turn-helix domain-containing protein</fullName>
    </submittedName>
</protein>
<name>A0ABZ0X7I8_9GAMM</name>
<organism evidence="5 6">
    <name type="scientific">Kangiella aquimarina</name>
    <dbReference type="NCBI Taxonomy" id="261965"/>
    <lineage>
        <taxon>Bacteria</taxon>
        <taxon>Pseudomonadati</taxon>
        <taxon>Pseudomonadota</taxon>
        <taxon>Gammaproteobacteria</taxon>
        <taxon>Kangiellales</taxon>
        <taxon>Kangiellaceae</taxon>
        <taxon>Kangiella</taxon>
    </lineage>
</organism>
<dbReference type="Gene3D" id="1.10.10.10">
    <property type="entry name" value="Winged helix-like DNA-binding domain superfamily/Winged helix DNA-binding domain"/>
    <property type="match status" value="1"/>
</dbReference>
<feature type="repeat" description="TPR" evidence="2">
    <location>
        <begin position="643"/>
        <end position="676"/>
    </location>
</feature>
<evidence type="ECO:0000313" key="5">
    <source>
        <dbReference type="EMBL" id="WQG86494.1"/>
    </source>
</evidence>
<dbReference type="SUPFAM" id="SSF52540">
    <property type="entry name" value="P-loop containing nucleoside triphosphate hydrolases"/>
    <property type="match status" value="1"/>
</dbReference>
<keyword evidence="2" id="KW-0802">TPR repeat</keyword>
<evidence type="ECO:0000313" key="6">
    <source>
        <dbReference type="Proteomes" id="UP001324185"/>
    </source>
</evidence>
<evidence type="ECO:0000256" key="3">
    <source>
        <dbReference type="PROSITE-ProRule" id="PRU01091"/>
    </source>
</evidence>
<dbReference type="Gene3D" id="3.40.50.300">
    <property type="entry name" value="P-loop containing nucleotide triphosphate hydrolases"/>
    <property type="match status" value="1"/>
</dbReference>
<dbReference type="SUPFAM" id="SSF48452">
    <property type="entry name" value="TPR-like"/>
    <property type="match status" value="2"/>
</dbReference>
<dbReference type="InterPro" id="IPR036388">
    <property type="entry name" value="WH-like_DNA-bd_sf"/>
</dbReference>
<dbReference type="PROSITE" id="PS50005">
    <property type="entry name" value="TPR"/>
    <property type="match status" value="3"/>
</dbReference>
<dbReference type="RefSeq" id="WP_083911917.1">
    <property type="nucleotide sequence ID" value="NZ_CP140158.1"/>
</dbReference>
<dbReference type="InterPro" id="IPR049052">
    <property type="entry name" value="nSTAND1"/>
</dbReference>
<dbReference type="InterPro" id="IPR027417">
    <property type="entry name" value="P-loop_NTPase"/>
</dbReference>
<dbReference type="InterPro" id="IPR001867">
    <property type="entry name" value="OmpR/PhoB-type_DNA-bd"/>
</dbReference>
<feature type="DNA-binding region" description="OmpR/PhoB-type" evidence="3">
    <location>
        <begin position="4"/>
        <end position="105"/>
    </location>
</feature>
<sequence>MMENSPIQIGEWLVDVESHQMQRLDDATQQVIFEPKVMNVLACLIEHAGQVVSSEVLLDRCWPNQFLSDNPLHKCITQLRKAFKDSSRNPTYIQTIPKRGYRLIAQISSEPDNNQITDIDIIPYPGTRSFAYSESRLFYGRDYAVQELLYIMKQPATSFTKNCVLVVGESLVGKTSLIHAGLRPELEQQEIEFQYIDAISSQSDYDQQLKALEAITRIEDDKGGKVSKPTVILFDHIELAVMLREEQQEHAHDVSDFKNRVKQLLDLALKLYANPNVKLLICLNPFNLGLLKKFSAYQSIVDNAHLYTVNRPASTDVYLAITQPAINSGYTFKTCPKTGKTLAQELHKLYVKNQLTLKQLQGLLLELCQRSPDKQLSFDIYNQIKRERTDLWMNRQSHIRNEINTNTKALDPLLAILIKVNFDGAFHIKLTEIQLDTIQNNEMLRLVGELISNDLLSCYIKNNESYIRFISQSVIHALPFTQQWINKHYQSLITKEHISANCELWKTHNQSSGYLLSPGKPLEDARQLMELKGKELAQPHKDYIRASLKAEKRKNRIKSIMVAAVCILSLTSTSALLVANNARISQQNARNNAEQLIAFMNQELKRELIPLGKLDLMESLGIEIINYFNSSGIDSSSAQLHNAMAQRLLGEVYTQQGHHDKANHFFEQATSLLNTLVESQLESSSLYNDIIYELGQVSYWQGYLSYLNNDYSQTRHYWEAYFNHSTQLIVLSPENSRYLNELSYAHNNLGTLELLEHEYQDALHHFEQSAELKQRLLKESNLDITTELVDTYSWIARTYDYLGETHKSRAQYQKQLETLLALKQQQDINKAQQYYLAVAYQNLANLNFVLNDIQPSLAQLNSSLLLLDELISYEPTNVEYQESKVFTLIMQGQLYRIQGQYDLAQLQLNKALTLNQSLQPETIGHASQKAEFYQSKIYYELGRYHQAQGYIKSADDYYQKALTQNIQKSGDSYHQELFALLHLRTAELKMAQKRDQTITDSIRSELQMAEQIFEQLTKNNRSLRYQLPFCQIKHYLKKQAVNKCSTTEGGTLSVLDTHPEYNNLFETPIAN</sequence>
<dbReference type="Pfam" id="PF13181">
    <property type="entry name" value="TPR_8"/>
    <property type="match status" value="2"/>
</dbReference>
<dbReference type="PANTHER" id="PTHR47691:SF3">
    <property type="entry name" value="HTH-TYPE TRANSCRIPTIONAL REGULATOR RV0890C-RELATED"/>
    <property type="match status" value="1"/>
</dbReference>
<accession>A0ABZ0X7I8</accession>
<dbReference type="Proteomes" id="UP001324185">
    <property type="component" value="Chromosome"/>
</dbReference>
<evidence type="ECO:0000256" key="2">
    <source>
        <dbReference type="PROSITE-ProRule" id="PRU00339"/>
    </source>
</evidence>
<feature type="repeat" description="TPR" evidence="2">
    <location>
        <begin position="935"/>
        <end position="968"/>
    </location>
</feature>
<dbReference type="CDD" id="cd00383">
    <property type="entry name" value="trans_reg_C"/>
    <property type="match status" value="1"/>
</dbReference>
<feature type="domain" description="OmpR/PhoB-type" evidence="4">
    <location>
        <begin position="4"/>
        <end position="105"/>
    </location>
</feature>
<gene>
    <name evidence="5" type="ORF">SR900_06310</name>
</gene>
<dbReference type="InterPro" id="IPR019734">
    <property type="entry name" value="TPR_rpt"/>
</dbReference>
<dbReference type="SMART" id="SM00028">
    <property type="entry name" value="TPR"/>
    <property type="match status" value="5"/>
</dbReference>
<dbReference type="Pfam" id="PF00486">
    <property type="entry name" value="Trans_reg_C"/>
    <property type="match status" value="1"/>
</dbReference>
<dbReference type="SMART" id="SM00862">
    <property type="entry name" value="Trans_reg_C"/>
    <property type="match status" value="1"/>
</dbReference>
<dbReference type="InterPro" id="IPR011990">
    <property type="entry name" value="TPR-like_helical_dom_sf"/>
</dbReference>
<dbReference type="PROSITE" id="PS51755">
    <property type="entry name" value="OMPR_PHOB"/>
    <property type="match status" value="1"/>
</dbReference>
<reference evidence="5 6" key="1">
    <citation type="submission" date="2023-11" db="EMBL/GenBank/DDBJ databases">
        <title>MicrobeMod: A computational toolkit for identifying prokaryotic methylation and restriction-modification with nanopore sequencing.</title>
        <authorList>
            <person name="Crits-Christoph A."/>
            <person name="Kang S.C."/>
            <person name="Lee H."/>
            <person name="Ostrov N."/>
        </authorList>
    </citation>
    <scope>NUCLEOTIDE SEQUENCE [LARGE SCALE GENOMIC DNA]</scope>
    <source>
        <strain evidence="5 6">DSMZ 16071</strain>
    </source>
</reference>
<dbReference type="InterPro" id="IPR016032">
    <property type="entry name" value="Sig_transdc_resp-reg_C-effctor"/>
</dbReference>
<keyword evidence="6" id="KW-1185">Reference proteome</keyword>